<name>A0A3N6QSH5_9CYAN</name>
<dbReference type="EMBL" id="RCBY01000013">
    <property type="protein sequence ID" value="RQH53475.1"/>
    <property type="molecule type" value="Genomic_DNA"/>
</dbReference>
<comment type="caution">
    <text evidence="2">The sequence shown here is derived from an EMBL/GenBank/DDBJ whole genome shotgun (WGS) entry which is preliminary data.</text>
</comment>
<evidence type="ECO:0000313" key="3">
    <source>
        <dbReference type="Proteomes" id="UP000269154"/>
    </source>
</evidence>
<evidence type="ECO:0008006" key="4">
    <source>
        <dbReference type="Google" id="ProtNLM"/>
    </source>
</evidence>
<sequence>MQNITGNLDVEVLDSNGNLIASGNNLDSSNEAFQAPFFTPGEYFINVFQTAPGITSNYDLSLFPASANINPVPPPNPQPIPPNPQPIPPNPNPQPQTIRFDGQIDGSDEVVTNREDMSFVSKEDFLLNATPGTPLTIDLIGINNGFDPLLEVYQLPPNSPVLEVNEQAILIAANDNSGGGVNARIGPGVPSDVTILSPGTNTPISVPAELTLAPEFQYLLRLTYTELPTIPIGGFSLNASVPDGFISLAPVRLGVTVGDPIVAGDPPINEFPNGGSFF</sequence>
<keyword evidence="3" id="KW-1185">Reference proteome</keyword>
<dbReference type="OrthoDB" id="10012023at2"/>
<evidence type="ECO:0000256" key="1">
    <source>
        <dbReference type="SAM" id="MobiDB-lite"/>
    </source>
</evidence>
<feature type="region of interest" description="Disordered" evidence="1">
    <location>
        <begin position="69"/>
        <end position="95"/>
    </location>
</feature>
<dbReference type="Gene3D" id="2.60.120.380">
    <property type="match status" value="1"/>
</dbReference>
<protein>
    <recommendedName>
        <fullName evidence="4">Peptidase C-terminal archaeal/bacterial domain-containing protein</fullName>
    </recommendedName>
</protein>
<gene>
    <name evidence="2" type="ORF">D5R40_04230</name>
</gene>
<organism evidence="2 3">
    <name type="scientific">Okeania hirsuta</name>
    <dbReference type="NCBI Taxonomy" id="1458930"/>
    <lineage>
        <taxon>Bacteria</taxon>
        <taxon>Bacillati</taxon>
        <taxon>Cyanobacteriota</taxon>
        <taxon>Cyanophyceae</taxon>
        <taxon>Oscillatoriophycideae</taxon>
        <taxon>Oscillatoriales</taxon>
        <taxon>Microcoleaceae</taxon>
        <taxon>Okeania</taxon>
    </lineage>
</organism>
<evidence type="ECO:0000313" key="2">
    <source>
        <dbReference type="EMBL" id="RQH53475.1"/>
    </source>
</evidence>
<dbReference type="AlphaFoldDB" id="A0A3N6QSH5"/>
<proteinExistence type="predicted"/>
<accession>A0A3N6QSH5</accession>
<dbReference type="Proteomes" id="UP000269154">
    <property type="component" value="Unassembled WGS sequence"/>
</dbReference>
<feature type="compositionally biased region" description="Pro residues" evidence="1">
    <location>
        <begin position="71"/>
        <end position="94"/>
    </location>
</feature>
<reference evidence="2 3" key="1">
    <citation type="journal article" date="2018" name="ACS Chem. Biol.">
        <title>Ketoreductase domain dysfunction expands chemodiversity: malyngamide biosynthesis in the cyanobacterium Okeania hirsuta.</title>
        <authorList>
            <person name="Moss N.A."/>
            <person name="Leao T."/>
            <person name="Rankin M."/>
            <person name="McCullough T.M."/>
            <person name="Qu P."/>
            <person name="Korobeynikov A."/>
            <person name="Smith J.L."/>
            <person name="Gerwick L."/>
            <person name="Gerwick W.H."/>
        </authorList>
    </citation>
    <scope>NUCLEOTIDE SEQUENCE [LARGE SCALE GENOMIC DNA]</scope>
    <source>
        <strain evidence="2 3">PAB10Feb10-1</strain>
    </source>
</reference>